<dbReference type="Gene3D" id="3.30.2410.10">
    <property type="entry name" value="Hect, E3 ligase catalytic domain"/>
    <property type="match status" value="1"/>
</dbReference>
<evidence type="ECO:0000259" key="17">
    <source>
        <dbReference type="PROSITE" id="PS50237"/>
    </source>
</evidence>
<gene>
    <name evidence="18" type="ORF">WJX72_000455</name>
</gene>
<keyword evidence="6 15" id="KW-0833">Ubl conjugation pathway</keyword>
<evidence type="ECO:0000256" key="7">
    <source>
        <dbReference type="ARBA" id="ARBA00022824"/>
    </source>
</evidence>
<evidence type="ECO:0000256" key="2">
    <source>
        <dbReference type="ARBA" id="ARBA00004240"/>
    </source>
</evidence>
<dbReference type="InterPro" id="IPR036770">
    <property type="entry name" value="Ankyrin_rpt-contain_sf"/>
</dbReference>
<dbReference type="Pfam" id="PF12796">
    <property type="entry name" value="Ank_2"/>
    <property type="match status" value="3"/>
</dbReference>
<dbReference type="PROSITE" id="PS50088">
    <property type="entry name" value="ANK_REPEAT"/>
    <property type="match status" value="7"/>
</dbReference>
<comment type="catalytic activity">
    <reaction evidence="1">
        <text>S-ubiquitinyl-[E2 ubiquitin-conjugating enzyme]-L-cysteine + [acceptor protein]-L-lysine = [E2 ubiquitin-conjugating enzyme]-L-cysteine + N(6)-ubiquitinyl-[acceptor protein]-L-lysine.</text>
        <dbReference type="EC" id="2.3.2.26"/>
    </reaction>
</comment>
<evidence type="ECO:0000256" key="10">
    <source>
        <dbReference type="ARBA" id="ARBA00037859"/>
    </source>
</evidence>
<protein>
    <recommendedName>
        <fullName evidence="11">E3 ubiquitin-protein ligase HACE1</fullName>
        <ecNumber evidence="4">2.3.2.26</ecNumber>
    </recommendedName>
    <alternativeName>
        <fullName evidence="13">HECT domain and ankyrin repeat-containing E3 ubiquitin-protein ligase 1</fullName>
    </alternativeName>
    <alternativeName>
        <fullName evidence="12">HECT-type E3 ubiquitin transferase HACE1</fullName>
    </alternativeName>
</protein>
<dbReference type="SMART" id="SM00248">
    <property type="entry name" value="ANK"/>
    <property type="match status" value="12"/>
</dbReference>
<dbReference type="InterPro" id="IPR035983">
    <property type="entry name" value="Hect_E3_ubiquitin_ligase"/>
</dbReference>
<dbReference type="InterPro" id="IPR002110">
    <property type="entry name" value="Ankyrin_rpt"/>
</dbReference>
<evidence type="ECO:0000256" key="16">
    <source>
        <dbReference type="SAM" id="MobiDB-lite"/>
    </source>
</evidence>
<keyword evidence="19" id="KW-1185">Reference proteome</keyword>
<evidence type="ECO:0000256" key="14">
    <source>
        <dbReference type="PROSITE-ProRule" id="PRU00023"/>
    </source>
</evidence>
<sequence length="1320" mass="140559">MRSPDFHAKRAASQELPQISNTILDLKKRREGGGFRSHAALNLEAALNSASTCDFQTVSAFLAAGSSEDVNGASAAQQQPSPRGCQAAQALPTFAEFAQVLAQAVASESGALAEALCLAYLPAAFESGSVSLADVVSIPLQHRTLFSTVAEFDLTRTAECLRQQGLDLTAPLPPAEAHSSQSFMHLAAGFGAYYMVGYALNTLKVDVNQRDQHGNTPLILAARGHHSILVDVLLSVGADAKAQNELRDTALIAAIRSVPSSAQQAQARQEVSLVACSQRPQYASCQGQFSAEVALALIIAFVAGHAACCEFLVNTIQTLAAGPNSDPAALDETFKTFRKQVVSSSALGLIGSMMPRAASALILERLLNSCTAMFGSATSARIRDRMPNMFLPAYLNQPATMQLVAEWGADLDATDETSRPPLVICAVSSFWACLRVLITAEVDLDAHDLHGTTALHWATINGAVDIVQELLAAGADVNHRNSAGSTTHIAAAAHNHVACLEALLAAGAEVNTVNNQGTTALIAAAEAGHTECVQVLLRHGCELNHQNRIGMSALMYAAHEGNMACLTALLEAGAATNPPPRTGSSPLIAATVNSKLPCMAALLEAGAQVDWQDENGISALMCAAGTGHMPGVRLLLDRGAQLNLRDCEGVTAITAAGRQERLQMVKFMIARGAVCDICGITGLFRALRRCSQWEVVVETLGNTRQLTHLASSGDFINLRLGEAPADAKLRNVALCMVMEQSNEVVEQMVYNTDPAYCLQWATSLVGLMAFLEAAVRAQPPAQQGDSLWDDVEVQGAWDSLVTNLCEHEDTVLCPGMFAGPVSQQARLGSLISALQIVHRICSEPDSWHAVVHSTFLTSCREQLNSAVAAATAADPKRAASVWTCSWAPDLLTVSNKLALLRGAIAVTDTVPAQRIAVSRLHVLDDMCKQWRAGKGLAGELRQGIDIQMADEPALGSGLRREWFRLVAQEALSAERSLFASTDGGRTFQPASDAQSEDDLAFFELFGRVVGLALLHGETLPGAHFTHNFRKALLGQPLVLEDLAAVDEQLYQSIVGLQTDECDVEDMCLTFTAYDVSGNEVELLPNGSEVEVTRANLASFVELLTTYKLLVGIQPQLAAFVKGLTQLMPQRIMELVHSSVRPEDLDIMIAGRPKLDLEDWRAHTQYRHCTAETEQVQWLWEAIAEMPNEQRVHLLQFVTASSSVPAGGFACLSGFNGALHAFEVCLVPSEGDSRLPRAATCFNTLYLPLYSSKGVLQKRIEQACSAAHVFDEGAITGPAQAVAAAGAGAAAGPAAADQPAASLDPEQVDITTPRSQPAPEQ</sequence>
<feature type="repeat" description="ANK" evidence="14">
    <location>
        <begin position="516"/>
        <end position="548"/>
    </location>
</feature>
<dbReference type="Pfam" id="PF00632">
    <property type="entry name" value="HECT"/>
    <property type="match status" value="1"/>
</dbReference>
<dbReference type="SMART" id="SM00119">
    <property type="entry name" value="HECTc"/>
    <property type="match status" value="1"/>
</dbReference>
<evidence type="ECO:0000256" key="4">
    <source>
        <dbReference type="ARBA" id="ARBA00012485"/>
    </source>
</evidence>
<evidence type="ECO:0000256" key="11">
    <source>
        <dbReference type="ARBA" id="ARBA00040370"/>
    </source>
</evidence>
<evidence type="ECO:0000256" key="1">
    <source>
        <dbReference type="ARBA" id="ARBA00000885"/>
    </source>
</evidence>
<evidence type="ECO:0000256" key="12">
    <source>
        <dbReference type="ARBA" id="ARBA00041409"/>
    </source>
</evidence>
<evidence type="ECO:0000256" key="5">
    <source>
        <dbReference type="ARBA" id="ARBA00022679"/>
    </source>
</evidence>
<dbReference type="Gene3D" id="1.25.40.20">
    <property type="entry name" value="Ankyrin repeat-containing domain"/>
    <property type="match status" value="3"/>
</dbReference>
<feature type="repeat" description="ANK" evidence="14">
    <location>
        <begin position="549"/>
        <end position="581"/>
    </location>
</feature>
<dbReference type="SUPFAM" id="SSF48403">
    <property type="entry name" value="Ankyrin repeat"/>
    <property type="match status" value="2"/>
</dbReference>
<evidence type="ECO:0000256" key="9">
    <source>
        <dbReference type="ARBA" id="ARBA00023306"/>
    </source>
</evidence>
<proteinExistence type="predicted"/>
<accession>A0AAW1Q075</accession>
<dbReference type="PROSITE" id="PS50297">
    <property type="entry name" value="ANK_REP_REGION"/>
    <property type="match status" value="5"/>
</dbReference>
<dbReference type="GO" id="GO:0005783">
    <property type="term" value="C:endoplasmic reticulum"/>
    <property type="evidence" value="ECO:0007669"/>
    <property type="project" value="UniProtKB-SubCell"/>
</dbReference>
<evidence type="ECO:0000313" key="18">
    <source>
        <dbReference type="EMBL" id="KAK9814087.1"/>
    </source>
</evidence>
<feature type="active site" description="Glycyl thioester intermediate" evidence="15">
    <location>
        <position position="1240"/>
    </location>
</feature>
<dbReference type="InterPro" id="IPR000569">
    <property type="entry name" value="HECT_dom"/>
</dbReference>
<evidence type="ECO:0000256" key="13">
    <source>
        <dbReference type="ARBA" id="ARBA00042378"/>
    </source>
</evidence>
<name>A0AAW1Q075_9CHLO</name>
<feature type="region of interest" description="Disordered" evidence="16">
    <location>
        <begin position="1293"/>
        <end position="1320"/>
    </location>
</feature>
<dbReference type="Gene3D" id="3.90.1750.10">
    <property type="entry name" value="Hect, E3 ligase catalytic domains"/>
    <property type="match status" value="1"/>
</dbReference>
<dbReference type="PROSITE" id="PS50237">
    <property type="entry name" value="HECT"/>
    <property type="match status" value="1"/>
</dbReference>
<dbReference type="SUPFAM" id="SSF56204">
    <property type="entry name" value="Hect, E3 ligase catalytic domain"/>
    <property type="match status" value="1"/>
</dbReference>
<dbReference type="PANTHER" id="PTHR11254:SF440">
    <property type="entry name" value="E3 UBIQUITIN-PROTEIN LIGASE NEDD-4"/>
    <property type="match status" value="1"/>
</dbReference>
<comment type="pathway">
    <text evidence="3">Protein modification; protein ubiquitination.</text>
</comment>
<dbReference type="GO" id="GO:0016567">
    <property type="term" value="P:protein ubiquitination"/>
    <property type="evidence" value="ECO:0007669"/>
    <property type="project" value="TreeGrafter"/>
</dbReference>
<feature type="repeat" description="ANK" evidence="14">
    <location>
        <begin position="615"/>
        <end position="647"/>
    </location>
</feature>
<evidence type="ECO:0000313" key="19">
    <source>
        <dbReference type="Proteomes" id="UP001489004"/>
    </source>
</evidence>
<dbReference type="EC" id="2.3.2.26" evidence="4"/>
<dbReference type="InterPro" id="IPR050409">
    <property type="entry name" value="E3_ubiq-protein_ligase"/>
</dbReference>
<dbReference type="GO" id="GO:0061630">
    <property type="term" value="F:ubiquitin protein ligase activity"/>
    <property type="evidence" value="ECO:0007669"/>
    <property type="project" value="UniProtKB-EC"/>
</dbReference>
<dbReference type="Pfam" id="PF13857">
    <property type="entry name" value="Ank_5"/>
    <property type="match status" value="1"/>
</dbReference>
<keyword evidence="5" id="KW-0808">Transferase</keyword>
<feature type="repeat" description="ANK" evidence="14">
    <location>
        <begin position="450"/>
        <end position="482"/>
    </location>
</feature>
<keyword evidence="9" id="KW-0131">Cell cycle</keyword>
<dbReference type="Proteomes" id="UP001489004">
    <property type="component" value="Unassembled WGS sequence"/>
</dbReference>
<dbReference type="GO" id="GO:0006511">
    <property type="term" value="P:ubiquitin-dependent protein catabolic process"/>
    <property type="evidence" value="ECO:0007669"/>
    <property type="project" value="TreeGrafter"/>
</dbReference>
<keyword evidence="14" id="KW-0040">ANK repeat</keyword>
<keyword evidence="7" id="KW-0256">Endoplasmic reticulum</keyword>
<reference evidence="18 19" key="1">
    <citation type="journal article" date="2024" name="Nat. Commun.">
        <title>Phylogenomics reveals the evolutionary origins of lichenization in chlorophyte algae.</title>
        <authorList>
            <person name="Puginier C."/>
            <person name="Libourel C."/>
            <person name="Otte J."/>
            <person name="Skaloud P."/>
            <person name="Haon M."/>
            <person name="Grisel S."/>
            <person name="Petersen M."/>
            <person name="Berrin J.G."/>
            <person name="Delaux P.M."/>
            <person name="Dal Grande F."/>
            <person name="Keller J."/>
        </authorList>
    </citation>
    <scope>NUCLEOTIDE SEQUENCE [LARGE SCALE GENOMIC DNA]</scope>
    <source>
        <strain evidence="18 19">SAG 2043</strain>
    </source>
</reference>
<evidence type="ECO:0000256" key="6">
    <source>
        <dbReference type="ARBA" id="ARBA00022786"/>
    </source>
</evidence>
<comment type="subcellular location">
    <subcellularLocation>
        <location evidence="2">Endoplasmic reticulum</location>
    </subcellularLocation>
    <subcellularLocation>
        <location evidence="10">Golgi apparatus</location>
        <location evidence="10">Golgi stack membrane</location>
    </subcellularLocation>
</comment>
<evidence type="ECO:0000256" key="15">
    <source>
        <dbReference type="PROSITE-ProRule" id="PRU00104"/>
    </source>
</evidence>
<dbReference type="FunFam" id="3.30.2410.10:FF:000009">
    <property type="entry name" value="Probable E3 ubiquitin-protein ligase HECTD2"/>
    <property type="match status" value="1"/>
</dbReference>
<dbReference type="EMBL" id="JALJOR010000007">
    <property type="protein sequence ID" value="KAK9814087.1"/>
    <property type="molecule type" value="Genomic_DNA"/>
</dbReference>
<dbReference type="PANTHER" id="PTHR11254">
    <property type="entry name" value="HECT DOMAIN UBIQUITIN-PROTEIN LIGASE"/>
    <property type="match status" value="1"/>
</dbReference>
<organism evidence="18 19">
    <name type="scientific">[Myrmecia] bisecta</name>
    <dbReference type="NCBI Taxonomy" id="41462"/>
    <lineage>
        <taxon>Eukaryota</taxon>
        <taxon>Viridiplantae</taxon>
        <taxon>Chlorophyta</taxon>
        <taxon>core chlorophytes</taxon>
        <taxon>Trebouxiophyceae</taxon>
        <taxon>Trebouxiales</taxon>
        <taxon>Trebouxiaceae</taxon>
        <taxon>Myrmecia</taxon>
    </lineage>
</organism>
<keyword evidence="8" id="KW-0333">Golgi apparatus</keyword>
<evidence type="ECO:0000256" key="8">
    <source>
        <dbReference type="ARBA" id="ARBA00023034"/>
    </source>
</evidence>
<feature type="domain" description="HECT" evidence="17">
    <location>
        <begin position="936"/>
        <end position="1272"/>
    </location>
</feature>
<feature type="repeat" description="ANK" evidence="14">
    <location>
        <begin position="582"/>
        <end position="614"/>
    </location>
</feature>
<feature type="repeat" description="ANK" evidence="14">
    <location>
        <begin position="483"/>
        <end position="515"/>
    </location>
</feature>
<evidence type="ECO:0000256" key="3">
    <source>
        <dbReference type="ARBA" id="ARBA00004906"/>
    </source>
</evidence>
<comment type="caution">
    <text evidence="18">The sequence shown here is derived from an EMBL/GenBank/DDBJ whole genome shotgun (WGS) entry which is preliminary data.</text>
</comment>
<dbReference type="Gene3D" id="3.30.2160.10">
    <property type="entry name" value="Hect, E3 ligase catalytic domain"/>
    <property type="match status" value="1"/>
</dbReference>
<feature type="repeat" description="ANK" evidence="14">
    <location>
        <begin position="213"/>
        <end position="245"/>
    </location>
</feature>
<dbReference type="GO" id="GO:0032580">
    <property type="term" value="C:Golgi cisterna membrane"/>
    <property type="evidence" value="ECO:0007669"/>
    <property type="project" value="UniProtKB-SubCell"/>
</dbReference>